<dbReference type="Proteomes" id="UP000191342">
    <property type="component" value="Unassembled WGS sequence"/>
</dbReference>
<evidence type="ECO:0000256" key="1">
    <source>
        <dbReference type="SAM" id="MobiDB-lite"/>
    </source>
</evidence>
<feature type="region of interest" description="Disordered" evidence="1">
    <location>
        <begin position="69"/>
        <end position="106"/>
    </location>
</feature>
<sequence>MTTQIKLDEKLAELSMADVRLLILGTLCHNGKIDSEKLAALAGVKKSSAQANYWRAKNNLLVLMDKKDESATQAADSKPEDSNTAPKARASTKRRATKDAPVKTDSPLSTARLLPWLPLSPSPLLCILRKQSKFLCSPRKQIKQKPLTSRTLVMSFAATTRPSSLPLVPSRRLH</sequence>
<dbReference type="AlphaFoldDB" id="A0A1V6U2I1"/>
<keyword evidence="3" id="KW-1185">Reference proteome</keyword>
<name>A0A1V6U2I1_9EURO</name>
<accession>A0A1V6U2I1</accession>
<dbReference type="OrthoDB" id="4363403at2759"/>
<comment type="caution">
    <text evidence="2">The sequence shown here is derived from an EMBL/GenBank/DDBJ whole genome shotgun (WGS) entry which is preliminary data.</text>
</comment>
<protein>
    <submittedName>
        <fullName evidence="2">Uncharacterized protein</fullName>
    </submittedName>
</protein>
<proteinExistence type="predicted"/>
<gene>
    <name evidence="2" type="ORF">PENFLA_c001G08539</name>
</gene>
<organism evidence="2 3">
    <name type="scientific">Penicillium flavigenum</name>
    <dbReference type="NCBI Taxonomy" id="254877"/>
    <lineage>
        <taxon>Eukaryota</taxon>
        <taxon>Fungi</taxon>
        <taxon>Dikarya</taxon>
        <taxon>Ascomycota</taxon>
        <taxon>Pezizomycotina</taxon>
        <taxon>Eurotiomycetes</taxon>
        <taxon>Eurotiomycetidae</taxon>
        <taxon>Eurotiales</taxon>
        <taxon>Aspergillaceae</taxon>
        <taxon>Penicillium</taxon>
    </lineage>
</organism>
<evidence type="ECO:0000313" key="3">
    <source>
        <dbReference type="Proteomes" id="UP000191342"/>
    </source>
</evidence>
<evidence type="ECO:0000313" key="2">
    <source>
        <dbReference type="EMBL" id="OQE32420.1"/>
    </source>
</evidence>
<reference evidence="3" key="1">
    <citation type="journal article" date="2017" name="Nat. Microbiol.">
        <title>Global analysis of biosynthetic gene clusters reveals vast potential of secondary metabolite production in Penicillium species.</title>
        <authorList>
            <person name="Nielsen J.C."/>
            <person name="Grijseels S."/>
            <person name="Prigent S."/>
            <person name="Ji B."/>
            <person name="Dainat J."/>
            <person name="Nielsen K.F."/>
            <person name="Frisvad J.C."/>
            <person name="Workman M."/>
            <person name="Nielsen J."/>
        </authorList>
    </citation>
    <scope>NUCLEOTIDE SEQUENCE [LARGE SCALE GENOMIC DNA]</scope>
    <source>
        <strain evidence="3">IBT 14082</strain>
    </source>
</reference>
<dbReference type="EMBL" id="MLQL01000001">
    <property type="protein sequence ID" value="OQE32420.1"/>
    <property type="molecule type" value="Genomic_DNA"/>
</dbReference>